<protein>
    <recommendedName>
        <fullName evidence="4">Pentacotripeptide-repeat region of PRORP domain-containing protein</fullName>
    </recommendedName>
</protein>
<accession>A0A0G4IES3</accession>
<feature type="compositionally biased region" description="Basic and acidic residues" evidence="2">
    <location>
        <begin position="199"/>
        <end position="210"/>
    </location>
</feature>
<gene>
    <name evidence="3" type="ORF">Cvel_13800</name>
</gene>
<dbReference type="PhylomeDB" id="A0A0G4IES3"/>
<dbReference type="PANTHER" id="PTHR47936">
    <property type="entry name" value="PPR_LONG DOMAIN-CONTAINING PROTEIN"/>
    <property type="match status" value="1"/>
</dbReference>
<proteinExistence type="predicted"/>
<sequence>MSRSRRSVRVAWSLSAGGRKAAVMQHSGINETAKATRPHAGRRGNRQGYQPDEATIPLSVSLARDILALRREDEGPERVLEIFERIDRALSKKKARAPFVDSVGLVFHAILTVLARRKEDAESGLVSSPVDLDLGFRVLAAFETAANLKADGAAPEAVMFARRAVTEGWLRFLRTAAYSKENDIQRVVSEAVNAVQRLSDAREPAETGGDREEDVVTNEGGVRGGARGLVDLQGSRKKSVCGSTFSKLLAILVPSGDWRRAAGQLSEMSRLDIPIQSHHIAMVLDCSLRNPSGMKTKISAERWRIWDWVEFHGIPKGPELYVQMLSDCRCRLGGADVKTGKRLWEEYLTMTRQKERQVAPSVASMFFKMLAASDFERNYETEYHRSRDPARGKEECRSAVEVFWELEKEGQMCGGNLGGDPSVYRSLMSVFAHCRGQAVRAEAADLAWTLYCHLRTQRQQTVRERGSAEGSSRGEDFLEGPLLPLDGGFYFFLLDTLLEADRTELVSEVKADMRERGVALTSDHFYVLIRNLWRYNETDGGEGVWERLEKLEEEMETSGVGRDVRILEALIDLNTKENRWEESLRLFKELQGETGGSVEEAAVYEKMLESCSFAASKQEKQGGAAGDGGRSWALAVKLFLEMKRKGLRIDHQKMYLLAESVAPSQGAKEKDLYKKLKKAEFPRDGSVGAQQMTDEGQQVASVPLGAAEPMTIKPGMKTFWDRAGAMPPGVEEVIKEMQHREERRKLRNLTEKQPKKRKRRKEREAQRSSPSEEEGLQWGQKDPGNGHNRRHDESQQQDWKEVPR</sequence>
<feature type="region of interest" description="Disordered" evidence="2">
    <location>
        <begin position="28"/>
        <end position="52"/>
    </location>
</feature>
<evidence type="ECO:0000313" key="3">
    <source>
        <dbReference type="EMBL" id="CEM55742.1"/>
    </source>
</evidence>
<feature type="region of interest" description="Disordered" evidence="2">
    <location>
        <begin position="738"/>
        <end position="804"/>
    </location>
</feature>
<keyword evidence="1" id="KW-0677">Repeat</keyword>
<dbReference type="PANTHER" id="PTHR47936:SF1">
    <property type="entry name" value="PENTATRICOPEPTIDE REPEAT-CONTAINING PROTEIN GUN1, CHLOROPLASTIC"/>
    <property type="match status" value="1"/>
</dbReference>
<evidence type="ECO:0000256" key="1">
    <source>
        <dbReference type="ARBA" id="ARBA00022737"/>
    </source>
</evidence>
<evidence type="ECO:0008006" key="4">
    <source>
        <dbReference type="Google" id="ProtNLM"/>
    </source>
</evidence>
<feature type="compositionally biased region" description="Basic and acidic residues" evidence="2">
    <location>
        <begin position="790"/>
        <end position="804"/>
    </location>
</feature>
<dbReference type="AlphaFoldDB" id="A0A0G4IES3"/>
<organism evidence="3">
    <name type="scientific">Chromera velia CCMP2878</name>
    <dbReference type="NCBI Taxonomy" id="1169474"/>
    <lineage>
        <taxon>Eukaryota</taxon>
        <taxon>Sar</taxon>
        <taxon>Alveolata</taxon>
        <taxon>Colpodellida</taxon>
        <taxon>Chromeraceae</taxon>
        <taxon>Chromera</taxon>
    </lineage>
</organism>
<name>A0A0G4IES3_9ALVE</name>
<dbReference type="InterPro" id="IPR011990">
    <property type="entry name" value="TPR-like_helical_dom_sf"/>
</dbReference>
<dbReference type="VEuPathDB" id="CryptoDB:Cvel_13800"/>
<feature type="compositionally biased region" description="Basic and acidic residues" evidence="2">
    <location>
        <begin position="738"/>
        <end position="753"/>
    </location>
</feature>
<feature type="region of interest" description="Disordered" evidence="2">
    <location>
        <begin position="199"/>
        <end position="220"/>
    </location>
</feature>
<reference evidence="3" key="1">
    <citation type="submission" date="2014-11" db="EMBL/GenBank/DDBJ databases">
        <authorList>
            <person name="Otto D Thomas"/>
            <person name="Naeem Raeece"/>
        </authorList>
    </citation>
    <scope>NUCLEOTIDE SEQUENCE</scope>
</reference>
<dbReference type="Gene3D" id="1.25.40.10">
    <property type="entry name" value="Tetratricopeptide repeat domain"/>
    <property type="match status" value="1"/>
</dbReference>
<feature type="compositionally biased region" description="Basic residues" evidence="2">
    <location>
        <begin position="36"/>
        <end position="45"/>
    </location>
</feature>
<dbReference type="EMBL" id="CDMZ01005906">
    <property type="protein sequence ID" value="CEM55742.1"/>
    <property type="molecule type" value="Genomic_DNA"/>
</dbReference>
<evidence type="ECO:0000256" key="2">
    <source>
        <dbReference type="SAM" id="MobiDB-lite"/>
    </source>
</evidence>